<dbReference type="Pfam" id="PF24883">
    <property type="entry name" value="NPHP3_N"/>
    <property type="match status" value="1"/>
</dbReference>
<reference evidence="9 10" key="1">
    <citation type="journal article" date="2015" name="Mol. Plant Microbe Interact.">
        <title>Genome, transcriptome, and functional analyses of Penicillium expansum provide new insights into secondary metabolism and pathogenicity.</title>
        <authorList>
            <person name="Ballester A.R."/>
            <person name="Marcet-Houben M."/>
            <person name="Levin E."/>
            <person name="Sela N."/>
            <person name="Selma-Lazaro C."/>
            <person name="Carmona L."/>
            <person name="Wisniewski M."/>
            <person name="Droby S."/>
            <person name="Gonzalez-Candelas L."/>
            <person name="Gabaldon T."/>
        </authorList>
    </citation>
    <scope>NUCLEOTIDE SEQUENCE [LARGE SCALE GENOMIC DNA]</scope>
    <source>
        <strain evidence="9 10">MD-8</strain>
    </source>
</reference>
<evidence type="ECO:0000256" key="2">
    <source>
        <dbReference type="ARBA" id="ARBA00004240"/>
    </source>
</evidence>
<dbReference type="Gene3D" id="3.40.50.300">
    <property type="entry name" value="P-loop containing nucleotide triphosphate hydrolases"/>
    <property type="match status" value="1"/>
</dbReference>
<dbReference type="InterPro" id="IPR056884">
    <property type="entry name" value="NPHP3-like_N"/>
</dbReference>
<dbReference type="EMBL" id="JQFZ01000114">
    <property type="protein sequence ID" value="KGO58686.1"/>
    <property type="molecule type" value="Genomic_DNA"/>
</dbReference>
<dbReference type="InterPro" id="IPR052374">
    <property type="entry name" value="SERAC1"/>
</dbReference>
<dbReference type="VEuPathDB" id="FungiDB:PEXP_004110"/>
<evidence type="ECO:0000256" key="7">
    <source>
        <dbReference type="ARBA" id="ARBA00023136"/>
    </source>
</evidence>
<evidence type="ECO:0000259" key="8">
    <source>
        <dbReference type="Pfam" id="PF24883"/>
    </source>
</evidence>
<dbReference type="InterPro" id="IPR029058">
    <property type="entry name" value="AB_hydrolase_fold"/>
</dbReference>
<evidence type="ECO:0000256" key="5">
    <source>
        <dbReference type="ARBA" id="ARBA00022824"/>
    </source>
</evidence>
<proteinExistence type="predicted"/>
<protein>
    <recommendedName>
        <fullName evidence="8">Nephrocystin 3-like N-terminal domain-containing protein</fullName>
    </recommendedName>
</protein>
<dbReference type="GO" id="GO:0017000">
    <property type="term" value="P:antibiotic biosynthetic process"/>
    <property type="evidence" value="ECO:0007669"/>
    <property type="project" value="UniProtKB-ARBA"/>
</dbReference>
<keyword evidence="5" id="KW-0256">Endoplasmic reticulum</keyword>
<dbReference type="GO" id="GO:0005783">
    <property type="term" value="C:endoplasmic reticulum"/>
    <property type="evidence" value="ECO:0007669"/>
    <property type="project" value="UniProtKB-SubCell"/>
</dbReference>
<evidence type="ECO:0000313" key="9">
    <source>
        <dbReference type="EMBL" id="KGO58686.1"/>
    </source>
</evidence>
<dbReference type="PANTHER" id="PTHR48182">
    <property type="entry name" value="PROTEIN SERAC1"/>
    <property type="match status" value="1"/>
</dbReference>
<dbReference type="Gene3D" id="3.40.50.1820">
    <property type="entry name" value="alpha/beta hydrolase"/>
    <property type="match status" value="1"/>
</dbReference>
<evidence type="ECO:0000313" key="10">
    <source>
        <dbReference type="Proteomes" id="UP000030143"/>
    </source>
</evidence>
<dbReference type="SUPFAM" id="SSF48452">
    <property type="entry name" value="TPR-like"/>
    <property type="match status" value="1"/>
</dbReference>
<dbReference type="SUPFAM" id="SSF53474">
    <property type="entry name" value="alpha/beta-Hydrolases"/>
    <property type="match status" value="1"/>
</dbReference>
<comment type="caution">
    <text evidence="9">The sequence shown here is derived from an EMBL/GenBank/DDBJ whole genome shotgun (WGS) entry which is preliminary data.</text>
</comment>
<evidence type="ECO:0000256" key="1">
    <source>
        <dbReference type="ARBA" id="ARBA00004173"/>
    </source>
</evidence>
<dbReference type="Gene3D" id="1.25.40.10">
    <property type="entry name" value="Tetratricopeptide repeat domain"/>
    <property type="match status" value="1"/>
</dbReference>
<comment type="subcellular location">
    <subcellularLocation>
        <location evidence="2">Endoplasmic reticulum</location>
    </subcellularLocation>
    <subcellularLocation>
        <location evidence="3">Membrane</location>
    </subcellularLocation>
    <subcellularLocation>
        <location evidence="1">Mitochondrion</location>
    </subcellularLocation>
</comment>
<feature type="domain" description="Nephrocystin 3-like N-terminal" evidence="8">
    <location>
        <begin position="300"/>
        <end position="439"/>
    </location>
</feature>
<organism evidence="9 10">
    <name type="scientific">Penicillium expansum</name>
    <name type="common">Blue mold rot fungus</name>
    <dbReference type="NCBI Taxonomy" id="27334"/>
    <lineage>
        <taxon>Eukaryota</taxon>
        <taxon>Fungi</taxon>
        <taxon>Dikarya</taxon>
        <taxon>Ascomycota</taxon>
        <taxon>Pezizomycotina</taxon>
        <taxon>Eurotiomycetes</taxon>
        <taxon>Eurotiomycetidae</taxon>
        <taxon>Eurotiales</taxon>
        <taxon>Aspergillaceae</taxon>
        <taxon>Penicillium</taxon>
    </lineage>
</organism>
<name>A0A0A2JV63_PENEN</name>
<accession>A0A0A2JV63</accession>
<dbReference type="InterPro" id="IPR011990">
    <property type="entry name" value="TPR-like_helical_dom_sf"/>
</dbReference>
<dbReference type="Pfam" id="PF13374">
    <property type="entry name" value="TPR_10"/>
    <property type="match status" value="1"/>
</dbReference>
<evidence type="ECO:0000256" key="3">
    <source>
        <dbReference type="ARBA" id="ARBA00004370"/>
    </source>
</evidence>
<dbReference type="InterPro" id="IPR027417">
    <property type="entry name" value="P-loop_NTPase"/>
</dbReference>
<dbReference type="GeneID" id="27679727"/>
<keyword evidence="7" id="KW-0472">Membrane</keyword>
<dbReference type="GO" id="GO:0072330">
    <property type="term" value="P:monocarboxylic acid biosynthetic process"/>
    <property type="evidence" value="ECO:0007669"/>
    <property type="project" value="UniProtKB-ARBA"/>
</dbReference>
<dbReference type="GO" id="GO:0005739">
    <property type="term" value="C:mitochondrion"/>
    <property type="evidence" value="ECO:0007669"/>
    <property type="project" value="UniProtKB-SubCell"/>
</dbReference>
<gene>
    <name evidence="9" type="ORF">PEX2_070360</name>
</gene>
<dbReference type="PANTHER" id="PTHR48182:SF2">
    <property type="entry name" value="PROTEIN SERAC1"/>
    <property type="match status" value="1"/>
</dbReference>
<dbReference type="Proteomes" id="UP000030143">
    <property type="component" value="Unassembled WGS sequence"/>
</dbReference>
<evidence type="ECO:0000256" key="4">
    <source>
        <dbReference type="ARBA" id="ARBA00022737"/>
    </source>
</evidence>
<dbReference type="RefSeq" id="XP_016600086.1">
    <property type="nucleotide sequence ID" value="XM_016744307.1"/>
</dbReference>
<dbReference type="HOGENOM" id="CLU_255942_0_0_1"/>
<evidence type="ECO:0000256" key="6">
    <source>
        <dbReference type="ARBA" id="ARBA00023128"/>
    </source>
</evidence>
<keyword evidence="4" id="KW-0677">Repeat</keyword>
<dbReference type="SUPFAM" id="SSF52540">
    <property type="entry name" value="P-loop containing nucleoside triphosphate hydrolases"/>
    <property type="match status" value="1"/>
</dbReference>
<keyword evidence="10" id="KW-1185">Reference proteome</keyword>
<dbReference type="VEuPathDB" id="FungiDB:PEXP_055660"/>
<keyword evidence="6" id="KW-0496">Mitochondrion</keyword>
<dbReference type="GO" id="GO:0016020">
    <property type="term" value="C:membrane"/>
    <property type="evidence" value="ECO:0007669"/>
    <property type="project" value="UniProtKB-SubCell"/>
</dbReference>
<sequence length="1376" mass="154903">MGQNSPSLQYPTSSATLIDSDGRDQYGLKVLSEGKAPVTIDIVAVHGLGGHLLRTWTHKSQCCWLRDLLPVDIPDARIMTFGYDAKVIGSSMNTFKDSAQLLLQHLLLKRDPELIPSSRPILFICHSLGGLVTKQALVKASSSPEYKAIRGSTLGTIFMGTPHRGSSVASLGKVVANIARLFPFSISTSHLNSLLPDSRDLSELSAGFLQNIQSPPVKVVNFFESKTTKIGLMRIPIVPQASAIMDPVGPIREGISLDGDHRQICQFSSGDDTQYQLVLRIIQSIMAPESDGSPPQVENPRGVGKSFLSSYIAKSLRAETDAIVVYNTFNSQTSGSRTEATLASVILGQLLAEPTLKDLVLSTLMELYRDRPDEMQISFREALQILSKTCQYSRRCYLVLDGLDEMAESTTTKTRLLCALLDFQLEGHAHGLKTIVVSRDVTPFREMLSFDLSLQIGTKHTESDVAAFARLHLSRMALPDSMIDLASITVQQRSRGLFIWASLFISSLQIESNEKGDLTSYLLEAEEGLSSLYAHAMLQLHRSSPELLEPRKLALTFCATADVPLDLTDIDDAIRFGLNYRMDTVEIVHKACGPFVEVTDGKVSLCHLSVRDYVLARDTRGNNIFLPDSEMAAHATMATICLGYLCLDDHQQPFSCVPWHDYQESGQYPLLRYACLNWERHMRQSGPLDPKFLKILRKFVTSNAGIRWAICYHPHFQRKMGESHISAIGELRSVLLRVKNSVIKNASTDARYSSPNAEICQALDTFLVQAFETVLAVERSLAGTKSRSTIERLLELSRVLQACGSPKQAQLTAREASSIATVRFGVMDPLSLFCTHHNLLLELNNMPMNMHSVSKKDILQGFRDLSFLMNEVLGRYHLETLRCYHDMGLALFRNQQVKESYHVLKQVYEDMRKHLGPSRLTQRTANNLANALYTLRRFNEAESILLSIEDVQQLSRVVVSVELDSYHIYSFEALALLANVFLQQIQPGKAVPLHERAIAGRALLIGHDAELFLWVKNLGLTLMYQKEFGKSSSLYVLWIFNGRKNIQSGKSVAMLRESLVECLEVWKSASQQGLCEAPVYDEKVTAALDQSLDKDPLVLSGEGVFAAYNYYHARKYYNYHARKYYNYHARKYCTSSHNDKWIRLRWWWRYTALSIYVLFDRMYATWHANETIAPKLSEENFEILSNMTVTHDETAIAKELATYCYGSSQKGLGSHWNPDALTDNCVFVCLAFLLGMTAPELSRITGEAQPINGKPMQPDEIWTLLMKVKEKGLAHTFQMSETPFEYDWKWAKDGDMILYERPNSYRHCVVGNADFQRDLQHSPGGPSDDTGMNVSWEITKKNPMHKTIMVAKRFRPHNEEIAQIDNYGEYGFHRGM</sequence>